<accession>A0AAV3XD72</accession>
<dbReference type="RefSeq" id="WP_226586328.1">
    <property type="nucleotide sequence ID" value="NZ_BLAY01000092.1"/>
</dbReference>
<comment type="caution">
    <text evidence="1">The sequence shown here is derived from an EMBL/GenBank/DDBJ whole genome shotgun (WGS) entry which is preliminary data.</text>
</comment>
<organism evidence="1 2">
    <name type="scientific">Microseira wollei NIES-4236</name>
    <dbReference type="NCBI Taxonomy" id="2530354"/>
    <lineage>
        <taxon>Bacteria</taxon>
        <taxon>Bacillati</taxon>
        <taxon>Cyanobacteriota</taxon>
        <taxon>Cyanophyceae</taxon>
        <taxon>Oscillatoriophycideae</taxon>
        <taxon>Aerosakkonematales</taxon>
        <taxon>Aerosakkonemataceae</taxon>
        <taxon>Microseira</taxon>
    </lineage>
</organism>
<evidence type="ECO:0000313" key="2">
    <source>
        <dbReference type="Proteomes" id="UP001050975"/>
    </source>
</evidence>
<dbReference type="AlphaFoldDB" id="A0AAV3XD72"/>
<sequence length="83" mass="9758">MEEKRFFFEETQTEIPSPEQLAAPPIVIITSNGERDLPNAFLRRCFFHYFDPPIAEELYNIIKAHFGEQLPEILTEEIIDTFL</sequence>
<dbReference type="EMBL" id="BLAY01000092">
    <property type="protein sequence ID" value="GET40478.1"/>
    <property type="molecule type" value="Genomic_DNA"/>
</dbReference>
<gene>
    <name evidence="1" type="ORF">MiSe_52870</name>
</gene>
<proteinExistence type="predicted"/>
<dbReference type="InterPro" id="IPR027417">
    <property type="entry name" value="P-loop_NTPase"/>
</dbReference>
<name>A0AAV3XD72_9CYAN</name>
<dbReference type="SUPFAM" id="SSF52540">
    <property type="entry name" value="P-loop containing nucleoside triphosphate hydrolases"/>
    <property type="match status" value="1"/>
</dbReference>
<keyword evidence="2" id="KW-1185">Reference proteome</keyword>
<reference evidence="1" key="1">
    <citation type="submission" date="2019-10" db="EMBL/GenBank/DDBJ databases">
        <title>Draft genome sequece of Microseira wollei NIES-4236.</title>
        <authorList>
            <person name="Yamaguchi H."/>
            <person name="Suzuki S."/>
            <person name="Kawachi M."/>
        </authorList>
    </citation>
    <scope>NUCLEOTIDE SEQUENCE</scope>
    <source>
        <strain evidence="1">NIES-4236</strain>
    </source>
</reference>
<dbReference type="Proteomes" id="UP001050975">
    <property type="component" value="Unassembled WGS sequence"/>
</dbReference>
<evidence type="ECO:0000313" key="1">
    <source>
        <dbReference type="EMBL" id="GET40478.1"/>
    </source>
</evidence>
<protein>
    <submittedName>
        <fullName evidence="1">ATPase</fullName>
    </submittedName>
</protein>